<evidence type="ECO:0008006" key="4">
    <source>
        <dbReference type="Google" id="ProtNLM"/>
    </source>
</evidence>
<protein>
    <recommendedName>
        <fullName evidence="4">Retrotransposon gag domain-containing protein</fullName>
    </recommendedName>
</protein>
<sequence length="527" mass="59534">MMASKLPCVVPTRVKSGLVHGLSWIWLAAPSTPWQRATVSNLSAIFDARRWSVARLPVNSWDGNHYAFYFNNSWYQSGFPAIQFHSLPASTTVIVFHGMSPLLINGTRKTISLAGWLDDKEIIFRVCHIESTPSSSASHTLWASAAKGFRIRCYYRGRDNSIYGISSGPEHDYLSAPIDDAGIPEPLFERDNNKVATPEDSPVIIIANDDDEKDTEEEIEDAEVNPEEILFARFDQIPRANVVPPQGNPVPPVVPQVPEGHQEVPRNVEVPLAPIGVQTNPPLIREDMLYERFRRMKVPKFEGPTDPIEADNWLIDIQIILDFMGLTEQEKIMCASFALKKDARHWWMTVQMPQQDEFNSFRQGSMTVIEAVKKFEQLARLCPELVPNETEKVRRMMKMFRTDIAKQVSAGSSPPTLVSDCISRAIRAEYWINQDKEARAQIFKAKKEEKAVAKKSQPRQNPELDMKGQSSNAGKNLRQNKRKENATIKIECPHLAQERLEAPEPQTRYHVYTKGDIEAGTSSVAIG</sequence>
<reference evidence="2" key="1">
    <citation type="submission" date="2023-07" db="EMBL/GenBank/DDBJ databases">
        <title>draft genome sequence of fig (Ficus carica).</title>
        <authorList>
            <person name="Takahashi T."/>
            <person name="Nishimura K."/>
        </authorList>
    </citation>
    <scope>NUCLEOTIDE SEQUENCE</scope>
</reference>
<name>A0AA88CQB7_FICCA</name>
<comment type="caution">
    <text evidence="2">The sequence shown here is derived from an EMBL/GenBank/DDBJ whole genome shotgun (WGS) entry which is preliminary data.</text>
</comment>
<organism evidence="2 3">
    <name type="scientific">Ficus carica</name>
    <name type="common">Common fig</name>
    <dbReference type="NCBI Taxonomy" id="3494"/>
    <lineage>
        <taxon>Eukaryota</taxon>
        <taxon>Viridiplantae</taxon>
        <taxon>Streptophyta</taxon>
        <taxon>Embryophyta</taxon>
        <taxon>Tracheophyta</taxon>
        <taxon>Spermatophyta</taxon>
        <taxon>Magnoliopsida</taxon>
        <taxon>eudicotyledons</taxon>
        <taxon>Gunneridae</taxon>
        <taxon>Pentapetalae</taxon>
        <taxon>rosids</taxon>
        <taxon>fabids</taxon>
        <taxon>Rosales</taxon>
        <taxon>Moraceae</taxon>
        <taxon>Ficeae</taxon>
        <taxon>Ficus</taxon>
    </lineage>
</organism>
<dbReference type="EMBL" id="BTGU01001637">
    <property type="protein sequence ID" value="GMN26845.1"/>
    <property type="molecule type" value="Genomic_DNA"/>
</dbReference>
<feature type="region of interest" description="Disordered" evidence="1">
    <location>
        <begin position="449"/>
        <end position="486"/>
    </location>
</feature>
<evidence type="ECO:0000313" key="2">
    <source>
        <dbReference type="EMBL" id="GMN26845.1"/>
    </source>
</evidence>
<dbReference type="Proteomes" id="UP001187192">
    <property type="component" value="Unassembled WGS sequence"/>
</dbReference>
<evidence type="ECO:0000313" key="3">
    <source>
        <dbReference type="Proteomes" id="UP001187192"/>
    </source>
</evidence>
<proteinExistence type="predicted"/>
<accession>A0AA88CQB7</accession>
<evidence type="ECO:0000256" key="1">
    <source>
        <dbReference type="SAM" id="MobiDB-lite"/>
    </source>
</evidence>
<keyword evidence="3" id="KW-1185">Reference proteome</keyword>
<dbReference type="AlphaFoldDB" id="A0AA88CQB7"/>
<gene>
    <name evidence="2" type="ORF">TIFTF001_040916</name>
</gene>